<evidence type="ECO:0000313" key="2">
    <source>
        <dbReference type="Proteomes" id="UP000007735"/>
    </source>
</evidence>
<reference evidence="1 2" key="1">
    <citation type="journal article" date="2012" name="J. Bacteriol.">
        <title>Genome sequence of the soybean symbiont Sinorhizobium fredii HH103.</title>
        <authorList>
            <person name="Weidner S."/>
            <person name="Becker A."/>
            <person name="Bonilla I."/>
            <person name="Jaenicke S."/>
            <person name="Lloret J."/>
            <person name="Margaret I."/>
            <person name="Puhler A."/>
            <person name="Ruiz-Sainz J.E."/>
            <person name="Schneiker-Bekel S."/>
            <person name="Szczepanowski R."/>
            <person name="Vinardell J.M."/>
            <person name="Zehner S."/>
            <person name="Gottfert M."/>
        </authorList>
    </citation>
    <scope>NUCLEOTIDE SEQUENCE [LARGE SCALE GENOMIC DNA]</scope>
    <source>
        <strain evidence="1 2">HH103</strain>
    </source>
</reference>
<organism evidence="1 2">
    <name type="scientific">Sinorhizobium fredii (strain HH103)</name>
    <dbReference type="NCBI Taxonomy" id="1117943"/>
    <lineage>
        <taxon>Bacteria</taxon>
        <taxon>Pseudomonadati</taxon>
        <taxon>Pseudomonadota</taxon>
        <taxon>Alphaproteobacteria</taxon>
        <taxon>Hyphomicrobiales</taxon>
        <taxon>Rhizobiaceae</taxon>
        <taxon>Sinorhizobium/Ensifer group</taxon>
        <taxon>Sinorhizobium</taxon>
    </lineage>
</organism>
<sequence length="35" mass="3937">MMPPPYRTAEIRFLHGDFQEGERSGFGGDLEVSPL</sequence>
<dbReference type="EMBL" id="HE616890">
    <property type="protein sequence ID" value="CCE97563.1"/>
    <property type="molecule type" value="Genomic_DNA"/>
</dbReference>
<evidence type="ECO:0000313" key="1">
    <source>
        <dbReference type="EMBL" id="CCE97563.1"/>
    </source>
</evidence>
<dbReference type="Proteomes" id="UP000007735">
    <property type="component" value="Chromosome"/>
</dbReference>
<dbReference type="STRING" id="1117943.SFHH103_03071"/>
<dbReference type="HOGENOM" id="CLU_3366867_0_0_5"/>
<gene>
    <name evidence="1" type="ordered locus">SFHH103_03071</name>
</gene>
<protein>
    <submittedName>
        <fullName evidence="1">Uncharacterized protein</fullName>
    </submittedName>
</protein>
<accession>G9A1I3</accession>
<proteinExistence type="predicted"/>
<dbReference type="KEGG" id="sfh:SFHH103_03071"/>
<dbReference type="AlphaFoldDB" id="G9A1I3"/>
<name>G9A1I3_SINF1</name>